<evidence type="ECO:0000256" key="2">
    <source>
        <dbReference type="ARBA" id="ARBA00010450"/>
    </source>
</evidence>
<dbReference type="InterPro" id="IPR050090">
    <property type="entry name" value="Tyrosine_recombinase_XerCD"/>
</dbReference>
<dbReference type="NCBIfam" id="NF040815">
    <property type="entry name" value="recomb_XerA_Arch"/>
    <property type="match status" value="1"/>
</dbReference>
<feature type="active site" evidence="10">
    <location>
        <position position="276"/>
    </location>
</feature>
<dbReference type="Proteomes" id="UP000886748">
    <property type="component" value="Unassembled WGS sequence"/>
</dbReference>
<comment type="function">
    <text evidence="10">Site-specific tyrosine recombinase, which acts by catalyzing the cutting and rejoining of the recombining DNA molecules. The XerC-XerD complex is essential to convert dimers of the bacterial chromosome into monomers to permit their segregation at cell division. It also contributes to the segregational stability of plasmids.</text>
</comment>
<dbReference type="Pfam" id="PF00589">
    <property type="entry name" value="Phage_integrase"/>
    <property type="match status" value="1"/>
</dbReference>
<dbReference type="GO" id="GO:0005737">
    <property type="term" value="C:cytoplasm"/>
    <property type="evidence" value="ECO:0007669"/>
    <property type="project" value="UniProtKB-SubCell"/>
</dbReference>
<keyword evidence="5 10" id="KW-0159">Chromosome partition</keyword>
<comment type="subcellular location">
    <subcellularLocation>
        <location evidence="1 10">Cytoplasm</location>
    </subcellularLocation>
</comment>
<dbReference type="InterPro" id="IPR023009">
    <property type="entry name" value="Tyrosine_recombinase_XerC/XerD"/>
</dbReference>
<evidence type="ECO:0000256" key="4">
    <source>
        <dbReference type="ARBA" id="ARBA00022618"/>
    </source>
</evidence>
<dbReference type="NCBIfam" id="NF001399">
    <property type="entry name" value="PRK00283.1"/>
    <property type="match status" value="1"/>
</dbReference>
<dbReference type="InterPro" id="IPR013762">
    <property type="entry name" value="Integrase-like_cat_sf"/>
</dbReference>
<keyword evidence="9 10" id="KW-0131">Cell cycle</keyword>
<evidence type="ECO:0000256" key="7">
    <source>
        <dbReference type="ARBA" id="ARBA00023125"/>
    </source>
</evidence>
<keyword evidence="7 10" id="KW-0238">DNA-binding</keyword>
<dbReference type="PROSITE" id="PS51900">
    <property type="entry name" value="CB"/>
    <property type="match status" value="1"/>
</dbReference>
<organism evidence="13 14">
    <name type="scientific">Candidatus Limenecus avicola</name>
    <dbReference type="NCBI Taxonomy" id="2840847"/>
    <lineage>
        <taxon>Bacteria</taxon>
        <taxon>Bacillati</taxon>
        <taxon>Bacillota</taxon>
        <taxon>Clostridia</taxon>
        <taxon>Eubacteriales</taxon>
        <taxon>Clostridiaceae</taxon>
        <taxon>Clostridiaceae incertae sedis</taxon>
        <taxon>Candidatus Limenecus</taxon>
    </lineage>
</organism>
<keyword evidence="4 10" id="KW-0132">Cell division</keyword>
<evidence type="ECO:0000256" key="3">
    <source>
        <dbReference type="ARBA" id="ARBA00022490"/>
    </source>
</evidence>
<evidence type="ECO:0000313" key="13">
    <source>
        <dbReference type="EMBL" id="HIU92476.1"/>
    </source>
</evidence>
<name>A0A9D1N0K7_9CLOT</name>
<dbReference type="PROSITE" id="PS51898">
    <property type="entry name" value="TYR_RECOMBINASE"/>
    <property type="match status" value="1"/>
</dbReference>
<feature type="active site" evidence="10">
    <location>
        <position position="253"/>
    </location>
</feature>
<feature type="active site" description="O-(3'-phospho-DNA)-tyrosine intermediate" evidence="10">
    <location>
        <position position="285"/>
    </location>
</feature>
<dbReference type="PANTHER" id="PTHR30349:SF77">
    <property type="entry name" value="TYROSINE RECOMBINASE XERC"/>
    <property type="match status" value="1"/>
</dbReference>
<protein>
    <recommendedName>
        <fullName evidence="10">Tyrosine recombinase XerC</fullName>
    </recommendedName>
</protein>
<comment type="subunit">
    <text evidence="10">Forms a cyclic heterotetrameric complex composed of two molecules of XerC and two molecules of XerD.</text>
</comment>
<evidence type="ECO:0000256" key="6">
    <source>
        <dbReference type="ARBA" id="ARBA00022908"/>
    </source>
</evidence>
<keyword evidence="6 10" id="KW-0229">DNA integration</keyword>
<dbReference type="SUPFAM" id="SSF56349">
    <property type="entry name" value="DNA breaking-rejoining enzymes"/>
    <property type="match status" value="1"/>
</dbReference>
<dbReference type="InterPro" id="IPR044068">
    <property type="entry name" value="CB"/>
</dbReference>
<evidence type="ECO:0000259" key="11">
    <source>
        <dbReference type="PROSITE" id="PS51898"/>
    </source>
</evidence>
<feature type="domain" description="Tyr recombinase" evidence="11">
    <location>
        <begin position="109"/>
        <end position="298"/>
    </location>
</feature>
<evidence type="ECO:0000256" key="1">
    <source>
        <dbReference type="ARBA" id="ARBA00004496"/>
    </source>
</evidence>
<keyword evidence="8 10" id="KW-0233">DNA recombination</keyword>
<dbReference type="Pfam" id="PF02899">
    <property type="entry name" value="Phage_int_SAM_1"/>
    <property type="match status" value="1"/>
</dbReference>
<evidence type="ECO:0000313" key="14">
    <source>
        <dbReference type="Proteomes" id="UP000886748"/>
    </source>
</evidence>
<dbReference type="GO" id="GO:0009037">
    <property type="term" value="F:tyrosine-based site-specific recombinase activity"/>
    <property type="evidence" value="ECO:0007669"/>
    <property type="project" value="UniProtKB-UniRule"/>
</dbReference>
<dbReference type="GO" id="GO:0006313">
    <property type="term" value="P:DNA transposition"/>
    <property type="evidence" value="ECO:0007669"/>
    <property type="project" value="UniProtKB-UniRule"/>
</dbReference>
<dbReference type="Gene3D" id="1.10.150.130">
    <property type="match status" value="1"/>
</dbReference>
<dbReference type="PANTHER" id="PTHR30349">
    <property type="entry name" value="PHAGE INTEGRASE-RELATED"/>
    <property type="match status" value="1"/>
</dbReference>
<dbReference type="Gene3D" id="1.10.443.10">
    <property type="entry name" value="Intergrase catalytic core"/>
    <property type="match status" value="1"/>
</dbReference>
<comment type="caution">
    <text evidence="13">The sequence shown here is derived from an EMBL/GenBank/DDBJ whole genome shotgun (WGS) entry which is preliminary data.</text>
</comment>
<dbReference type="CDD" id="cd00798">
    <property type="entry name" value="INT_XerDC_C"/>
    <property type="match status" value="1"/>
</dbReference>
<comment type="similarity">
    <text evidence="10">Belongs to the 'phage' integrase family. XerC subfamily.</text>
</comment>
<dbReference type="EMBL" id="DVOD01000035">
    <property type="protein sequence ID" value="HIU92476.1"/>
    <property type="molecule type" value="Genomic_DNA"/>
</dbReference>
<keyword evidence="3 10" id="KW-0963">Cytoplasm</keyword>
<gene>
    <name evidence="13" type="primary">xerD</name>
    <name evidence="10" type="synonym">xerC</name>
    <name evidence="13" type="ORF">IAD26_05010</name>
</gene>
<evidence type="ECO:0000256" key="8">
    <source>
        <dbReference type="ARBA" id="ARBA00023172"/>
    </source>
</evidence>
<reference evidence="13" key="1">
    <citation type="submission" date="2020-10" db="EMBL/GenBank/DDBJ databases">
        <authorList>
            <person name="Gilroy R."/>
        </authorList>
    </citation>
    <scope>NUCLEOTIDE SEQUENCE</scope>
    <source>
        <strain evidence="13">CHK154-7741</strain>
    </source>
</reference>
<accession>A0A9D1N0K7</accession>
<feature type="active site" evidence="10">
    <location>
        <position position="250"/>
    </location>
</feature>
<dbReference type="InterPro" id="IPR002104">
    <property type="entry name" value="Integrase_catalytic"/>
</dbReference>
<reference evidence="13" key="2">
    <citation type="journal article" date="2021" name="PeerJ">
        <title>Extensive microbial diversity within the chicken gut microbiome revealed by metagenomics and culture.</title>
        <authorList>
            <person name="Gilroy R."/>
            <person name="Ravi A."/>
            <person name="Getino M."/>
            <person name="Pursley I."/>
            <person name="Horton D.L."/>
            <person name="Alikhan N.F."/>
            <person name="Baker D."/>
            <person name="Gharbi K."/>
            <person name="Hall N."/>
            <person name="Watson M."/>
            <person name="Adriaenssens E.M."/>
            <person name="Foster-Nyarko E."/>
            <person name="Jarju S."/>
            <person name="Secka A."/>
            <person name="Antonio M."/>
            <person name="Oren A."/>
            <person name="Chaudhuri R.R."/>
            <person name="La Ragione R."/>
            <person name="Hildebrand F."/>
            <person name="Pallen M.J."/>
        </authorList>
    </citation>
    <scope>NUCLEOTIDE SEQUENCE</scope>
    <source>
        <strain evidence="13">CHK154-7741</strain>
    </source>
</reference>
<dbReference type="GO" id="GO:0003677">
    <property type="term" value="F:DNA binding"/>
    <property type="evidence" value="ECO:0007669"/>
    <property type="project" value="UniProtKB-UniRule"/>
</dbReference>
<evidence type="ECO:0000256" key="5">
    <source>
        <dbReference type="ARBA" id="ARBA00022829"/>
    </source>
</evidence>
<evidence type="ECO:0000256" key="10">
    <source>
        <dbReference type="HAMAP-Rule" id="MF_01808"/>
    </source>
</evidence>
<dbReference type="InterPro" id="IPR011932">
    <property type="entry name" value="Recomb_XerD"/>
</dbReference>
<comment type="similarity">
    <text evidence="2">Belongs to the 'phage' integrase family. XerD subfamily.</text>
</comment>
<dbReference type="GO" id="GO:0051301">
    <property type="term" value="P:cell division"/>
    <property type="evidence" value="ECO:0007669"/>
    <property type="project" value="UniProtKB-KW"/>
</dbReference>
<proteinExistence type="inferred from homology"/>
<evidence type="ECO:0000256" key="9">
    <source>
        <dbReference type="ARBA" id="ARBA00023306"/>
    </source>
</evidence>
<feature type="active site" evidence="10">
    <location>
        <position position="149"/>
    </location>
</feature>
<dbReference type="InterPro" id="IPR011010">
    <property type="entry name" value="DNA_brk_join_enz"/>
</dbReference>
<dbReference type="InterPro" id="IPR010998">
    <property type="entry name" value="Integrase_recombinase_N"/>
</dbReference>
<sequence length="304" mass="35190">MGLSETTKTYLKHFLIYLEVEKNFSKHTIRAYNSDILSFLLWLDNAPIEQTNHTKLKDYLVFIQRFNYSKTTLSRKIASIRTFYRFLYRERIIETNPANSVHAPKRNKSLPKFLTTKEIEQILNNIKIDTPAGYRNRVILELLYATGMRISELSNLNFGNLNLAENEITVMGKGAKERIVLISSRAKDFLQKYIDNVRFMVVEGGTPPQQNEDSPVFINKTGYRLQTQSVRTAINDIVKKIQLPKKVTPHIFRHSFATKLLENGADLRVVQELLGHASISNTQIYTHISTERLKEVYDKSHPRA</sequence>
<dbReference type="InterPro" id="IPR004107">
    <property type="entry name" value="Integrase_SAM-like_N"/>
</dbReference>
<feature type="domain" description="Core-binding (CB)" evidence="12">
    <location>
        <begin position="5"/>
        <end position="88"/>
    </location>
</feature>
<dbReference type="HAMAP" id="MF_01808">
    <property type="entry name" value="Recomb_XerC_XerD"/>
    <property type="match status" value="1"/>
</dbReference>
<feature type="active site" evidence="10">
    <location>
        <position position="173"/>
    </location>
</feature>
<dbReference type="GO" id="GO:0007059">
    <property type="term" value="P:chromosome segregation"/>
    <property type="evidence" value="ECO:0007669"/>
    <property type="project" value="UniProtKB-UniRule"/>
</dbReference>
<dbReference type="NCBIfam" id="TIGR02225">
    <property type="entry name" value="recomb_XerD"/>
    <property type="match status" value="1"/>
</dbReference>
<dbReference type="AlphaFoldDB" id="A0A9D1N0K7"/>
<evidence type="ECO:0000259" key="12">
    <source>
        <dbReference type="PROSITE" id="PS51900"/>
    </source>
</evidence>